<accession>A0AAV9ZJP8</accession>
<dbReference type="AlphaFoldDB" id="A0AAV9ZJP8"/>
<dbReference type="Proteomes" id="UP001362999">
    <property type="component" value="Unassembled WGS sequence"/>
</dbReference>
<evidence type="ECO:0000313" key="1">
    <source>
        <dbReference type="EMBL" id="KAK6984400.1"/>
    </source>
</evidence>
<name>A0AAV9ZJP8_9AGAR</name>
<proteinExistence type="predicted"/>
<comment type="caution">
    <text evidence="1">The sequence shown here is derived from an EMBL/GenBank/DDBJ whole genome shotgun (WGS) entry which is preliminary data.</text>
</comment>
<reference evidence="1 2" key="1">
    <citation type="journal article" date="2024" name="J Genomics">
        <title>Draft genome sequencing and assembly of Favolaschia claudopus CIRM-BRFM 2984 isolated from oak limbs.</title>
        <authorList>
            <person name="Navarro D."/>
            <person name="Drula E."/>
            <person name="Chaduli D."/>
            <person name="Cazenave R."/>
            <person name="Ahrendt S."/>
            <person name="Wang J."/>
            <person name="Lipzen A."/>
            <person name="Daum C."/>
            <person name="Barry K."/>
            <person name="Grigoriev I.V."/>
            <person name="Favel A."/>
            <person name="Rosso M.N."/>
            <person name="Martin F."/>
        </authorList>
    </citation>
    <scope>NUCLEOTIDE SEQUENCE [LARGE SCALE GENOMIC DNA]</scope>
    <source>
        <strain evidence="1 2">CIRM-BRFM 2984</strain>
    </source>
</reference>
<keyword evidence="2" id="KW-1185">Reference proteome</keyword>
<gene>
    <name evidence="1" type="ORF">R3P38DRAFT_2575992</name>
</gene>
<organism evidence="1 2">
    <name type="scientific">Favolaschia claudopus</name>
    <dbReference type="NCBI Taxonomy" id="2862362"/>
    <lineage>
        <taxon>Eukaryota</taxon>
        <taxon>Fungi</taxon>
        <taxon>Dikarya</taxon>
        <taxon>Basidiomycota</taxon>
        <taxon>Agaricomycotina</taxon>
        <taxon>Agaricomycetes</taxon>
        <taxon>Agaricomycetidae</taxon>
        <taxon>Agaricales</taxon>
        <taxon>Marasmiineae</taxon>
        <taxon>Mycenaceae</taxon>
        <taxon>Favolaschia</taxon>
    </lineage>
</organism>
<dbReference type="EMBL" id="JAWWNJ010000138">
    <property type="protein sequence ID" value="KAK6984400.1"/>
    <property type="molecule type" value="Genomic_DNA"/>
</dbReference>
<feature type="non-terminal residue" evidence="1">
    <location>
        <position position="1"/>
    </location>
</feature>
<evidence type="ECO:0000313" key="2">
    <source>
        <dbReference type="Proteomes" id="UP001362999"/>
    </source>
</evidence>
<protein>
    <submittedName>
        <fullName evidence="1">Uncharacterized protein</fullName>
    </submittedName>
</protein>
<sequence length="53" mass="6213">RFARRARRFMDAYHRGLDGKWAAWAGKKYHGHRVLPESLMIELEAAMDVDKTP</sequence>